<protein>
    <submittedName>
        <fullName evidence="1">Uncharacterized protein</fullName>
    </submittedName>
</protein>
<keyword evidence="2" id="KW-1185">Reference proteome</keyword>
<organism evidence="1 2">
    <name type="scientific">Caerostris extrusa</name>
    <name type="common">Bark spider</name>
    <name type="synonym">Caerostris bankana</name>
    <dbReference type="NCBI Taxonomy" id="172846"/>
    <lineage>
        <taxon>Eukaryota</taxon>
        <taxon>Metazoa</taxon>
        <taxon>Ecdysozoa</taxon>
        <taxon>Arthropoda</taxon>
        <taxon>Chelicerata</taxon>
        <taxon>Arachnida</taxon>
        <taxon>Araneae</taxon>
        <taxon>Araneomorphae</taxon>
        <taxon>Entelegynae</taxon>
        <taxon>Araneoidea</taxon>
        <taxon>Araneidae</taxon>
        <taxon>Caerostris</taxon>
    </lineage>
</organism>
<proteinExistence type="predicted"/>
<comment type="caution">
    <text evidence="1">The sequence shown here is derived from an EMBL/GenBank/DDBJ whole genome shotgun (WGS) entry which is preliminary data.</text>
</comment>
<dbReference type="EMBL" id="BPLR01002470">
    <property type="protein sequence ID" value="GIX74081.1"/>
    <property type="molecule type" value="Genomic_DNA"/>
</dbReference>
<evidence type="ECO:0000313" key="1">
    <source>
        <dbReference type="EMBL" id="GIX74081.1"/>
    </source>
</evidence>
<reference evidence="1 2" key="1">
    <citation type="submission" date="2021-06" db="EMBL/GenBank/DDBJ databases">
        <title>Caerostris extrusa draft genome.</title>
        <authorList>
            <person name="Kono N."/>
            <person name="Arakawa K."/>
        </authorList>
    </citation>
    <scope>NUCLEOTIDE SEQUENCE [LARGE SCALE GENOMIC DNA]</scope>
</reference>
<evidence type="ECO:0000313" key="2">
    <source>
        <dbReference type="Proteomes" id="UP001054945"/>
    </source>
</evidence>
<accession>A0AAV4MRM5</accession>
<dbReference type="Proteomes" id="UP001054945">
    <property type="component" value="Unassembled WGS sequence"/>
</dbReference>
<dbReference type="AlphaFoldDB" id="A0AAV4MRM5"/>
<name>A0AAV4MRM5_CAEEX</name>
<gene>
    <name evidence="1" type="ORF">CEXT_576971</name>
</gene>
<sequence length="196" mass="21832">MSKLESSKSNIKLVLVQTENSKNRQAIVSAKGIKCHFATYSQFALQIHRARILAHITSSTYEIKTHSAMSLREQVPIFTELRKSTASPYDCPLNENNVKEKGKFSSKQEWRDAMSLNTTHSAPVGEGGTTWQTSMAYGFQPSLLRVNPGQYTGERHAEFCNGVKPGTCRGAPAMLAHSERAEEIQGRQKVAIKLYN</sequence>